<dbReference type="RefSeq" id="WP_270038662.1">
    <property type="nucleotide sequence ID" value="NZ_JAPDOD010000003.1"/>
</dbReference>
<dbReference type="PANTHER" id="PTHR10668:SF105">
    <property type="entry name" value="DEHYDROGENASE-RELATED"/>
    <property type="match status" value="1"/>
</dbReference>
<gene>
    <name evidence="1" type="ORF">OM076_06470</name>
</gene>
<sequence length="481" mass="50221">MSTAVVVGSGPNGLAAAITLAAEGVDVTVLEAADTLGGGTRSSELTLPGLIHDECSAAHPLAVDTAFSRRFDLGAHGLTWRWPEVQYTHPLDDGAGAAAYRSVEETAAGLGRDGRRWQAVFGPLAARFDDITADFLRPMLHVPEHPIALTRFGALSALPAALLTRLFAGEEARALFAGVAAHAFRPFSAPMSSAIGVALGTAAHRYGWPVAEGGSAAISRAMISLAEASGVRFETGVEVRSLAQLGKQDVVMLDVAPAAAVRIAGGEMPGRIARALSRYRHGPGTFKVDFAIEGGVPWTHEPSRRAGTVHVGGSAREIAAAERAVARGRMPERPFVLVCQQYLADPSRSRGDVHPLYAYAHVPAGHAGDVSEAIERQIERFAPGFRERILARHVRSVPGMEAHNANYVGGDVVTGANSARQLVFRPRAALDPYATGIPGVYLCSAATPPGAGAHGMCGYNAAGSALRAVRPSASVTHEALA</sequence>
<dbReference type="Gene3D" id="3.50.50.60">
    <property type="entry name" value="FAD/NAD(P)-binding domain"/>
    <property type="match status" value="1"/>
</dbReference>
<accession>A0A9X3S3T6</accession>
<dbReference type="SUPFAM" id="SSF51905">
    <property type="entry name" value="FAD/NAD(P)-binding domain"/>
    <property type="match status" value="1"/>
</dbReference>
<keyword evidence="2" id="KW-1185">Reference proteome</keyword>
<dbReference type="PANTHER" id="PTHR10668">
    <property type="entry name" value="PHYTOENE DEHYDROGENASE"/>
    <property type="match status" value="1"/>
</dbReference>
<reference evidence="1" key="1">
    <citation type="submission" date="2022-10" db="EMBL/GenBank/DDBJ databases">
        <title>The WGS of Solirubrobacter ginsenosidimutans DSM 21036.</title>
        <authorList>
            <person name="Jiang Z."/>
        </authorList>
    </citation>
    <scope>NUCLEOTIDE SEQUENCE</scope>
    <source>
        <strain evidence="1">DSM 21036</strain>
    </source>
</reference>
<evidence type="ECO:0000313" key="1">
    <source>
        <dbReference type="EMBL" id="MDA0159898.1"/>
    </source>
</evidence>
<proteinExistence type="predicted"/>
<dbReference type="EMBL" id="JAPDOD010000003">
    <property type="protein sequence ID" value="MDA0159898.1"/>
    <property type="molecule type" value="Genomic_DNA"/>
</dbReference>
<dbReference type="InterPro" id="IPR036188">
    <property type="entry name" value="FAD/NAD-bd_sf"/>
</dbReference>
<dbReference type="Proteomes" id="UP001149140">
    <property type="component" value="Unassembled WGS sequence"/>
</dbReference>
<comment type="caution">
    <text evidence="1">The sequence shown here is derived from an EMBL/GenBank/DDBJ whole genome shotgun (WGS) entry which is preliminary data.</text>
</comment>
<evidence type="ECO:0000313" key="2">
    <source>
        <dbReference type="Proteomes" id="UP001149140"/>
    </source>
</evidence>
<dbReference type="Pfam" id="PF13450">
    <property type="entry name" value="NAD_binding_8"/>
    <property type="match status" value="1"/>
</dbReference>
<organism evidence="1 2">
    <name type="scientific">Solirubrobacter ginsenosidimutans</name>
    <dbReference type="NCBI Taxonomy" id="490573"/>
    <lineage>
        <taxon>Bacteria</taxon>
        <taxon>Bacillati</taxon>
        <taxon>Actinomycetota</taxon>
        <taxon>Thermoleophilia</taxon>
        <taxon>Solirubrobacterales</taxon>
        <taxon>Solirubrobacteraceae</taxon>
        <taxon>Solirubrobacter</taxon>
    </lineage>
</organism>
<name>A0A9X3S3T6_9ACTN</name>
<dbReference type="AlphaFoldDB" id="A0A9X3S3T6"/>
<protein>
    <submittedName>
        <fullName evidence="1">NAD(P)/FAD-dependent oxidoreductase</fullName>
    </submittedName>
</protein>